<evidence type="ECO:0000256" key="1">
    <source>
        <dbReference type="SAM" id="MobiDB-lite"/>
    </source>
</evidence>
<evidence type="ECO:0000313" key="3">
    <source>
        <dbReference type="Proteomes" id="UP001172457"/>
    </source>
</evidence>
<evidence type="ECO:0000313" key="2">
    <source>
        <dbReference type="EMBL" id="KAJ9535519.1"/>
    </source>
</evidence>
<protein>
    <submittedName>
        <fullName evidence="2">Uncharacterized protein</fullName>
    </submittedName>
</protein>
<dbReference type="EMBL" id="JARYMX010000213">
    <property type="protein sequence ID" value="KAJ9535519.1"/>
    <property type="molecule type" value="Genomic_DNA"/>
</dbReference>
<sequence>MTDMRFEAKEMPKQSDWTITGDSELAGLIGWESRGKPFSLSDFIDWVWQTVHDHMHMMEMDYLGSAEFKTTYQNCFHTVTNNIGSKDPIRLNISLRKGRFRRDSFSLRIVDWKALKKIIYSFSMRPAKTDDQKGSRASSYALFLVGRNMYGKAERDSEHKSRIKSMAYFGLHLGVWQQRRGVMYMHSFQGGATLLRYSFLDHCGIRHYLGSSDLKVCVTLALKHADGKTGMLSASLSSGRPSRIVAPKTAGSRPVEGAKE</sequence>
<comment type="caution">
    <text evidence="2">The sequence shown here is derived from an EMBL/GenBank/DDBJ whole genome shotgun (WGS) entry which is preliminary data.</text>
</comment>
<feature type="region of interest" description="Disordered" evidence="1">
    <location>
        <begin position="232"/>
        <end position="260"/>
    </location>
</feature>
<dbReference type="Proteomes" id="UP001172457">
    <property type="component" value="Unassembled WGS sequence"/>
</dbReference>
<dbReference type="AlphaFoldDB" id="A0AA38W2P6"/>
<keyword evidence="3" id="KW-1185">Reference proteome</keyword>
<name>A0AA38W2P6_9ASTR</name>
<gene>
    <name evidence="2" type="ORF">OSB04_un001344</name>
</gene>
<reference evidence="2" key="1">
    <citation type="submission" date="2023-03" db="EMBL/GenBank/DDBJ databases">
        <title>Chromosome-scale reference genome and RAD-based genetic map of yellow starthistle (Centaurea solstitialis) reveal putative structural variation and QTLs associated with invader traits.</title>
        <authorList>
            <person name="Reatini B."/>
            <person name="Cang F.A."/>
            <person name="Jiang Q."/>
            <person name="Mckibben M.T.W."/>
            <person name="Barker M.S."/>
            <person name="Rieseberg L.H."/>
            <person name="Dlugosch K.M."/>
        </authorList>
    </citation>
    <scope>NUCLEOTIDE SEQUENCE</scope>
    <source>
        <strain evidence="2">CAN-66</strain>
        <tissue evidence="2">Leaf</tissue>
    </source>
</reference>
<proteinExistence type="predicted"/>
<accession>A0AA38W2P6</accession>
<organism evidence="2 3">
    <name type="scientific">Centaurea solstitialis</name>
    <name type="common">yellow star-thistle</name>
    <dbReference type="NCBI Taxonomy" id="347529"/>
    <lineage>
        <taxon>Eukaryota</taxon>
        <taxon>Viridiplantae</taxon>
        <taxon>Streptophyta</taxon>
        <taxon>Embryophyta</taxon>
        <taxon>Tracheophyta</taxon>
        <taxon>Spermatophyta</taxon>
        <taxon>Magnoliopsida</taxon>
        <taxon>eudicotyledons</taxon>
        <taxon>Gunneridae</taxon>
        <taxon>Pentapetalae</taxon>
        <taxon>asterids</taxon>
        <taxon>campanulids</taxon>
        <taxon>Asterales</taxon>
        <taxon>Asteraceae</taxon>
        <taxon>Carduoideae</taxon>
        <taxon>Cardueae</taxon>
        <taxon>Centaureinae</taxon>
        <taxon>Centaurea</taxon>
    </lineage>
</organism>